<organism evidence="10">
    <name type="scientific">Cervaphis quercus</name>
    <dbReference type="NCBI Taxonomy" id="384373"/>
    <lineage>
        <taxon>Eukaryota</taxon>
        <taxon>Metazoa</taxon>
        <taxon>Ecdysozoa</taxon>
        <taxon>Arthropoda</taxon>
        <taxon>Hexapoda</taxon>
        <taxon>Insecta</taxon>
        <taxon>Pterygota</taxon>
        <taxon>Neoptera</taxon>
        <taxon>Paraneoptera</taxon>
        <taxon>Hemiptera</taxon>
        <taxon>Sternorrhyncha</taxon>
        <taxon>Aphidomorpha</taxon>
        <taxon>Aphidoidea</taxon>
        <taxon>Aphididae</taxon>
        <taxon>Greenideinae</taxon>
        <taxon>Cervaphis</taxon>
    </lineage>
</organism>
<comment type="similarity">
    <text evidence="2 9">Belongs to the complex I subunit 3 family.</text>
</comment>
<dbReference type="AlphaFoldDB" id="A0A088B3K6"/>
<evidence type="ECO:0000256" key="5">
    <source>
        <dbReference type="ARBA" id="ARBA00022692"/>
    </source>
</evidence>
<gene>
    <name evidence="10" type="primary">ND3</name>
</gene>
<dbReference type="EC" id="7.1.1.2" evidence="9"/>
<keyword evidence="6 9" id="KW-1133">Transmembrane helix</keyword>
<dbReference type="InterPro" id="IPR038430">
    <property type="entry name" value="NDAH_ubi_oxred_su3_sf"/>
</dbReference>
<keyword evidence="4 9" id="KW-0813">Transport</keyword>
<comment type="subcellular location">
    <subcellularLocation>
        <location evidence="1">Membrane</location>
    </subcellularLocation>
    <subcellularLocation>
        <location evidence="9">Mitochondrion membrane</location>
        <topology evidence="9">Multi-pass membrane protein</topology>
    </subcellularLocation>
</comment>
<protein>
    <recommendedName>
        <fullName evidence="3 9">NADH-ubiquinone oxidoreductase chain 3</fullName>
        <ecNumber evidence="9">7.1.1.2</ecNumber>
    </recommendedName>
</protein>
<evidence type="ECO:0000256" key="4">
    <source>
        <dbReference type="ARBA" id="ARBA00022448"/>
    </source>
</evidence>
<dbReference type="EMBL" id="KF254841">
    <property type="protein sequence ID" value="AGQ46310.1"/>
    <property type="molecule type" value="Genomic_DNA"/>
</dbReference>
<dbReference type="Gene3D" id="1.20.58.1610">
    <property type="entry name" value="NADH:ubiquinone/plastoquinone oxidoreductase, chain 3"/>
    <property type="match status" value="1"/>
</dbReference>
<dbReference type="PANTHER" id="PTHR11058">
    <property type="entry name" value="NADH-UBIQUINONE OXIDOREDUCTASE CHAIN 3"/>
    <property type="match status" value="1"/>
</dbReference>
<evidence type="ECO:0000256" key="9">
    <source>
        <dbReference type="RuleBase" id="RU003640"/>
    </source>
</evidence>
<comment type="catalytic activity">
    <reaction evidence="8 9">
        <text>a ubiquinone + NADH + 5 H(+)(in) = a ubiquinol + NAD(+) + 4 H(+)(out)</text>
        <dbReference type="Rhea" id="RHEA:29091"/>
        <dbReference type="Rhea" id="RHEA-COMP:9565"/>
        <dbReference type="Rhea" id="RHEA-COMP:9566"/>
        <dbReference type="ChEBI" id="CHEBI:15378"/>
        <dbReference type="ChEBI" id="CHEBI:16389"/>
        <dbReference type="ChEBI" id="CHEBI:17976"/>
        <dbReference type="ChEBI" id="CHEBI:57540"/>
        <dbReference type="ChEBI" id="CHEBI:57945"/>
        <dbReference type="EC" id="7.1.1.2"/>
    </reaction>
</comment>
<keyword evidence="9" id="KW-0520">NAD</keyword>
<evidence type="ECO:0000256" key="2">
    <source>
        <dbReference type="ARBA" id="ARBA00008472"/>
    </source>
</evidence>
<dbReference type="RefSeq" id="YP_009059148.1">
    <property type="nucleotide sequence ID" value="NC_024926.1"/>
</dbReference>
<keyword evidence="7 9" id="KW-0472">Membrane</keyword>
<proteinExistence type="inferred from homology"/>
<keyword evidence="9" id="KW-0249">Electron transport</keyword>
<sequence>MIFMNLYMMIMMTMILLMIMLLMMMFNLKMKFNFNKSSPFECGFDPFNKSRIPFSLNFYLIAIIFLIFDIEISIILPMIMNFKMSNMINFNILFLIFFTFMIFTIFYEWKFGSLNWKL</sequence>
<keyword evidence="9" id="KW-0679">Respiratory chain</keyword>
<dbReference type="CTD" id="4537"/>
<evidence type="ECO:0000256" key="1">
    <source>
        <dbReference type="ARBA" id="ARBA00004370"/>
    </source>
</evidence>
<evidence type="ECO:0000313" key="10">
    <source>
        <dbReference type="EMBL" id="AGQ46310.1"/>
    </source>
</evidence>
<feature type="transmembrane region" description="Helical" evidence="9">
    <location>
        <begin position="58"/>
        <end position="80"/>
    </location>
</feature>
<feature type="transmembrane region" description="Helical" evidence="9">
    <location>
        <begin position="92"/>
        <end position="109"/>
    </location>
</feature>
<feature type="transmembrane region" description="Helical" evidence="9">
    <location>
        <begin position="6"/>
        <end position="28"/>
    </location>
</feature>
<keyword evidence="9" id="KW-1278">Translocase</keyword>
<comment type="function">
    <text evidence="9">Core subunit of the mitochondrial membrane respiratory chain NADH dehydrogenase (Complex I) which catalyzes electron transfer from NADH through the respiratory chain, using ubiquinone as an electron acceptor. Essential for the catalytic activity of complex I.</text>
</comment>
<dbReference type="GO" id="GO:0031966">
    <property type="term" value="C:mitochondrial membrane"/>
    <property type="evidence" value="ECO:0007669"/>
    <property type="project" value="UniProtKB-SubCell"/>
</dbReference>
<evidence type="ECO:0000256" key="6">
    <source>
        <dbReference type="ARBA" id="ARBA00022989"/>
    </source>
</evidence>
<accession>A0A088B3K6</accession>
<keyword evidence="9 10" id="KW-0496">Mitochondrion</keyword>
<evidence type="ECO:0000256" key="7">
    <source>
        <dbReference type="ARBA" id="ARBA00023136"/>
    </source>
</evidence>
<reference evidence="10" key="1">
    <citation type="journal article" date="2014" name="Insect Sci.">
        <title>The complete mitochondrial genome of Cervaphis quercus (Insecta: Hemiptera: Aphididae: Greenideinae).</title>
        <authorList>
            <person name="Wang Y."/>
            <person name="Huang X.L."/>
            <person name="Qiao G.X."/>
        </authorList>
    </citation>
    <scope>NUCLEOTIDE SEQUENCE</scope>
</reference>
<dbReference type="InterPro" id="IPR000440">
    <property type="entry name" value="NADH_UbQ/plastoQ_OxRdtase_su3"/>
</dbReference>
<keyword evidence="5 9" id="KW-0812">Transmembrane</keyword>
<evidence type="ECO:0000256" key="8">
    <source>
        <dbReference type="ARBA" id="ARBA00049551"/>
    </source>
</evidence>
<dbReference type="PANTHER" id="PTHR11058:SF9">
    <property type="entry name" value="NADH-UBIQUINONE OXIDOREDUCTASE CHAIN 3"/>
    <property type="match status" value="1"/>
</dbReference>
<dbReference type="Pfam" id="PF00507">
    <property type="entry name" value="Oxidored_q4"/>
    <property type="match status" value="1"/>
</dbReference>
<evidence type="ECO:0000256" key="3">
    <source>
        <dbReference type="ARBA" id="ARBA00021007"/>
    </source>
</evidence>
<dbReference type="GO" id="GO:0030964">
    <property type="term" value="C:NADH dehydrogenase complex"/>
    <property type="evidence" value="ECO:0007669"/>
    <property type="project" value="TreeGrafter"/>
</dbReference>
<geneLocation type="mitochondrion" evidence="10"/>
<name>A0A088B3K6_9HEMI</name>
<keyword evidence="9" id="KW-0830">Ubiquinone</keyword>
<dbReference type="GeneID" id="20465614"/>
<dbReference type="GO" id="GO:0008137">
    <property type="term" value="F:NADH dehydrogenase (ubiquinone) activity"/>
    <property type="evidence" value="ECO:0007669"/>
    <property type="project" value="UniProtKB-UniRule"/>
</dbReference>